<protein>
    <recommendedName>
        <fullName evidence="3 5">Regulatory protein RecX</fullName>
    </recommendedName>
</protein>
<dbReference type="InterPro" id="IPR053925">
    <property type="entry name" value="RecX_HTH_3rd"/>
</dbReference>
<feature type="domain" description="RecX second three-helical" evidence="6">
    <location>
        <begin position="62"/>
        <end position="103"/>
    </location>
</feature>
<evidence type="ECO:0000256" key="2">
    <source>
        <dbReference type="ARBA" id="ARBA00009695"/>
    </source>
</evidence>
<keyword evidence="4 5" id="KW-0963">Cytoplasm</keyword>
<comment type="subcellular location">
    <subcellularLocation>
        <location evidence="1 5">Cytoplasm</location>
    </subcellularLocation>
</comment>
<sequence>MSNISPETEAPTQDELEAAVVRALGRRGLTEKEVGQRVREKGGDDAQANAVLERMRDLGYVDDARVAEEMVHRLSESRGKSRAIVAREMSARGISREVVDAALDDISDDREQTQAIELALKRGAQLHSLDDATFDRRLTGYLARRGYSGSIVREAVASARAERRSNVRFL</sequence>
<feature type="domain" description="RecX third three-helical" evidence="7">
    <location>
        <begin position="111"/>
        <end position="156"/>
    </location>
</feature>
<dbReference type="InterPro" id="IPR036388">
    <property type="entry name" value="WH-like_DNA-bd_sf"/>
</dbReference>
<evidence type="ECO:0000313" key="9">
    <source>
        <dbReference type="Proteomes" id="UP000662814"/>
    </source>
</evidence>
<gene>
    <name evidence="5" type="primary">recX</name>
    <name evidence="8" type="ORF">HCR76_09680</name>
</gene>
<reference evidence="8 9" key="1">
    <citation type="submission" date="2020-12" db="EMBL/GenBank/DDBJ databases">
        <title>Microbacterium sp. HY060.</title>
        <authorList>
            <person name="Zhou J."/>
        </authorList>
    </citation>
    <scope>NUCLEOTIDE SEQUENCE [LARGE SCALE GENOMIC DNA]</scope>
    <source>
        <strain evidence="8 9">HY60</strain>
    </source>
</reference>
<organism evidence="8 9">
    <name type="scientific">Paramicrobacterium chengjingii</name>
    <dbReference type="NCBI Taxonomy" id="2769067"/>
    <lineage>
        <taxon>Bacteria</taxon>
        <taxon>Bacillati</taxon>
        <taxon>Actinomycetota</taxon>
        <taxon>Actinomycetes</taxon>
        <taxon>Micrococcales</taxon>
        <taxon>Microbacteriaceae</taxon>
        <taxon>Paramicrobacterium</taxon>
    </lineage>
</organism>
<evidence type="ECO:0000313" key="8">
    <source>
        <dbReference type="EMBL" id="QPZ37137.1"/>
    </source>
</evidence>
<evidence type="ECO:0000256" key="3">
    <source>
        <dbReference type="ARBA" id="ARBA00018111"/>
    </source>
</evidence>
<dbReference type="InterPro" id="IPR003783">
    <property type="entry name" value="Regulatory_RecX"/>
</dbReference>
<accession>A0ABX6YEF1</accession>
<dbReference type="EMBL" id="CP061169">
    <property type="protein sequence ID" value="QPZ37137.1"/>
    <property type="molecule type" value="Genomic_DNA"/>
</dbReference>
<dbReference type="Pfam" id="PF02631">
    <property type="entry name" value="RecX_HTH2"/>
    <property type="match status" value="1"/>
</dbReference>
<evidence type="ECO:0000259" key="6">
    <source>
        <dbReference type="Pfam" id="PF02631"/>
    </source>
</evidence>
<comment type="similarity">
    <text evidence="2 5">Belongs to the RecX family.</text>
</comment>
<name>A0ABX6YEF1_9MICO</name>
<comment type="function">
    <text evidence="5">Modulates RecA activity.</text>
</comment>
<dbReference type="Pfam" id="PF21981">
    <property type="entry name" value="RecX_HTH3"/>
    <property type="match status" value="1"/>
</dbReference>
<dbReference type="Proteomes" id="UP000662814">
    <property type="component" value="Chromosome"/>
</dbReference>
<dbReference type="HAMAP" id="MF_01114">
    <property type="entry name" value="RecX"/>
    <property type="match status" value="1"/>
</dbReference>
<evidence type="ECO:0000259" key="7">
    <source>
        <dbReference type="Pfam" id="PF21981"/>
    </source>
</evidence>
<dbReference type="PANTHER" id="PTHR33602">
    <property type="entry name" value="REGULATORY PROTEIN RECX FAMILY PROTEIN"/>
    <property type="match status" value="1"/>
</dbReference>
<dbReference type="RefSeq" id="WP_166992871.1">
    <property type="nucleotide sequence ID" value="NZ_CP061169.1"/>
</dbReference>
<dbReference type="Gene3D" id="1.10.10.10">
    <property type="entry name" value="Winged helix-like DNA-binding domain superfamily/Winged helix DNA-binding domain"/>
    <property type="match status" value="2"/>
</dbReference>
<dbReference type="PANTHER" id="PTHR33602:SF1">
    <property type="entry name" value="REGULATORY PROTEIN RECX FAMILY PROTEIN"/>
    <property type="match status" value="1"/>
</dbReference>
<proteinExistence type="inferred from homology"/>
<keyword evidence="9" id="KW-1185">Reference proteome</keyword>
<evidence type="ECO:0000256" key="4">
    <source>
        <dbReference type="ARBA" id="ARBA00022490"/>
    </source>
</evidence>
<evidence type="ECO:0000256" key="5">
    <source>
        <dbReference type="HAMAP-Rule" id="MF_01114"/>
    </source>
</evidence>
<evidence type="ECO:0000256" key="1">
    <source>
        <dbReference type="ARBA" id="ARBA00004496"/>
    </source>
</evidence>
<dbReference type="InterPro" id="IPR053924">
    <property type="entry name" value="RecX_HTH_2nd"/>
</dbReference>